<organism evidence="8 9">
    <name type="scientific">Maledivibacter halophilus</name>
    <dbReference type="NCBI Taxonomy" id="36842"/>
    <lineage>
        <taxon>Bacteria</taxon>
        <taxon>Bacillati</taxon>
        <taxon>Bacillota</taxon>
        <taxon>Clostridia</taxon>
        <taxon>Peptostreptococcales</taxon>
        <taxon>Caminicellaceae</taxon>
        <taxon>Maledivibacter</taxon>
    </lineage>
</organism>
<dbReference type="EC" id="2.6.1.-" evidence="6"/>
<dbReference type="CDD" id="cd00609">
    <property type="entry name" value="AAT_like"/>
    <property type="match status" value="1"/>
</dbReference>
<dbReference type="GO" id="GO:0030170">
    <property type="term" value="F:pyridoxal phosphate binding"/>
    <property type="evidence" value="ECO:0007669"/>
    <property type="project" value="InterPro"/>
</dbReference>
<evidence type="ECO:0000259" key="7">
    <source>
        <dbReference type="Pfam" id="PF00155"/>
    </source>
</evidence>
<dbReference type="InterPro" id="IPR015421">
    <property type="entry name" value="PyrdxlP-dep_Trfase_major"/>
</dbReference>
<gene>
    <name evidence="8" type="ORF">SAMN02194393_03866</name>
</gene>
<evidence type="ECO:0000256" key="6">
    <source>
        <dbReference type="RuleBase" id="RU000481"/>
    </source>
</evidence>
<dbReference type="GO" id="GO:0008483">
    <property type="term" value="F:transaminase activity"/>
    <property type="evidence" value="ECO:0007669"/>
    <property type="project" value="UniProtKB-KW"/>
</dbReference>
<dbReference type="InterPro" id="IPR004839">
    <property type="entry name" value="Aminotransferase_I/II_large"/>
</dbReference>
<comment type="similarity">
    <text evidence="2 6">Belongs to the class-I pyridoxal-phosphate-dependent aminotransferase family.</text>
</comment>
<reference evidence="8 9" key="1">
    <citation type="submission" date="2017-02" db="EMBL/GenBank/DDBJ databases">
        <authorList>
            <person name="Peterson S.W."/>
        </authorList>
    </citation>
    <scope>NUCLEOTIDE SEQUENCE [LARGE SCALE GENOMIC DNA]</scope>
    <source>
        <strain evidence="8 9">M1</strain>
    </source>
</reference>
<protein>
    <recommendedName>
        <fullName evidence="6">Aminotransferase</fullName>
        <ecNumber evidence="6">2.6.1.-</ecNumber>
    </recommendedName>
</protein>
<evidence type="ECO:0000313" key="8">
    <source>
        <dbReference type="EMBL" id="SKC83279.1"/>
    </source>
</evidence>
<dbReference type="Gene3D" id="3.40.640.10">
    <property type="entry name" value="Type I PLP-dependent aspartate aminotransferase-like (Major domain)"/>
    <property type="match status" value="1"/>
</dbReference>
<keyword evidence="5" id="KW-0663">Pyridoxal phosphate</keyword>
<accession>A0A1T5M5X4</accession>
<dbReference type="Pfam" id="PF00155">
    <property type="entry name" value="Aminotran_1_2"/>
    <property type="match status" value="1"/>
</dbReference>
<dbReference type="InterPro" id="IPR004838">
    <property type="entry name" value="NHTrfase_class1_PyrdxlP-BS"/>
</dbReference>
<dbReference type="InterPro" id="IPR015424">
    <property type="entry name" value="PyrdxlP-dep_Trfase"/>
</dbReference>
<dbReference type="SUPFAM" id="SSF53383">
    <property type="entry name" value="PLP-dependent transferases"/>
    <property type="match status" value="1"/>
</dbReference>
<sequence length="396" mass="43472">MNNNLSKKNGAISPSVTLAITAKAKKMKADGIDIVSFGAGEPDFKTPDHIRKAAVKVIEEGNIGYTAAAGLPQLKKAICDKLKEDNNLDYLPENIVVSNGAKHSIYNALQAICNPGDEVIISVPYWVSYPEMVKMADAKPIFVETSEENGFKYTKENLLKAVNEKTKAILLNSPNNPTGTVYTKEEIEDIAKIAVENNIYIISDEIYEKLIYDGNHVSIASLGEDIKRLTIVINGMSKAYAMTGWRIGYLAADKEIAKIITNIQSHATSNPNTIAQYASIEALKGDQEPINQMNKAFDERRKYMVDKINSIKNLSCKMPKGAFYVMVNISKLIGKDLGGQKINGSMDFAQYLLDNAKVAVIPGAGFGTDNYIRLSYATSLENIEEGLNRIEKAVSK</sequence>
<proteinExistence type="inferred from homology"/>
<evidence type="ECO:0000256" key="5">
    <source>
        <dbReference type="ARBA" id="ARBA00022898"/>
    </source>
</evidence>
<comment type="cofactor">
    <cofactor evidence="1 6">
        <name>pyridoxal 5'-phosphate</name>
        <dbReference type="ChEBI" id="CHEBI:597326"/>
    </cofactor>
</comment>
<keyword evidence="4 6" id="KW-0808">Transferase</keyword>
<dbReference type="GO" id="GO:0006520">
    <property type="term" value="P:amino acid metabolic process"/>
    <property type="evidence" value="ECO:0007669"/>
    <property type="project" value="InterPro"/>
</dbReference>
<dbReference type="InterPro" id="IPR050596">
    <property type="entry name" value="AspAT/PAT-like"/>
</dbReference>
<evidence type="ECO:0000256" key="3">
    <source>
        <dbReference type="ARBA" id="ARBA00022576"/>
    </source>
</evidence>
<dbReference type="RefSeq" id="WP_079493893.1">
    <property type="nucleotide sequence ID" value="NZ_FUZT01000010.1"/>
</dbReference>
<dbReference type="OrthoDB" id="9802328at2"/>
<evidence type="ECO:0000256" key="1">
    <source>
        <dbReference type="ARBA" id="ARBA00001933"/>
    </source>
</evidence>
<dbReference type="EMBL" id="FUZT01000010">
    <property type="protein sequence ID" value="SKC83279.1"/>
    <property type="molecule type" value="Genomic_DNA"/>
</dbReference>
<dbReference type="PROSITE" id="PS00105">
    <property type="entry name" value="AA_TRANSFER_CLASS_1"/>
    <property type="match status" value="1"/>
</dbReference>
<name>A0A1T5M5X4_9FIRM</name>
<keyword evidence="3 6" id="KW-0032">Aminotransferase</keyword>
<feature type="domain" description="Aminotransferase class I/classII large" evidence="7">
    <location>
        <begin position="33"/>
        <end position="390"/>
    </location>
</feature>
<dbReference type="PANTHER" id="PTHR46383">
    <property type="entry name" value="ASPARTATE AMINOTRANSFERASE"/>
    <property type="match status" value="1"/>
</dbReference>
<dbReference type="PANTHER" id="PTHR46383:SF1">
    <property type="entry name" value="ASPARTATE AMINOTRANSFERASE"/>
    <property type="match status" value="1"/>
</dbReference>
<keyword evidence="9" id="KW-1185">Reference proteome</keyword>
<dbReference type="Proteomes" id="UP000190285">
    <property type="component" value="Unassembled WGS sequence"/>
</dbReference>
<dbReference type="Gene3D" id="3.90.1150.10">
    <property type="entry name" value="Aspartate Aminotransferase, domain 1"/>
    <property type="match status" value="1"/>
</dbReference>
<dbReference type="AlphaFoldDB" id="A0A1T5M5X4"/>
<dbReference type="InterPro" id="IPR015422">
    <property type="entry name" value="PyrdxlP-dep_Trfase_small"/>
</dbReference>
<dbReference type="STRING" id="36842.SAMN02194393_03866"/>
<dbReference type="FunFam" id="3.40.640.10:FF:000033">
    <property type="entry name" value="Aspartate aminotransferase"/>
    <property type="match status" value="1"/>
</dbReference>
<evidence type="ECO:0000256" key="2">
    <source>
        <dbReference type="ARBA" id="ARBA00007441"/>
    </source>
</evidence>
<evidence type="ECO:0000313" key="9">
    <source>
        <dbReference type="Proteomes" id="UP000190285"/>
    </source>
</evidence>
<evidence type="ECO:0000256" key="4">
    <source>
        <dbReference type="ARBA" id="ARBA00022679"/>
    </source>
</evidence>